<dbReference type="SUPFAM" id="SSF55347">
    <property type="entry name" value="Glyceraldehyde-3-phosphate dehydrogenase-like, C-terminal domain"/>
    <property type="match status" value="1"/>
</dbReference>
<dbReference type="EMBL" id="CADCSY010000043">
    <property type="protein sequence ID" value="CAA9227708.1"/>
    <property type="molecule type" value="Genomic_DNA"/>
</dbReference>
<proteinExistence type="predicted"/>
<protein>
    <recommendedName>
        <fullName evidence="1">Gfo/Idh/MocA-like oxidoreductase N-terminal domain-containing protein</fullName>
    </recommendedName>
</protein>
<dbReference type="Gene3D" id="3.30.360.10">
    <property type="entry name" value="Dihydrodipicolinate Reductase, domain 2"/>
    <property type="match status" value="1"/>
</dbReference>
<dbReference type="InterPro" id="IPR051317">
    <property type="entry name" value="Gfo/Idh/MocA_oxidoreduct"/>
</dbReference>
<sequence length="357" mass="38313">MPADEPVRVGVVGTGTITAEHLAYLSASPRTRVVAVADLSPASAGYAAGRWGAEASYTSHQELLAGARPEVVHVCTPPTTHQAIVADCLRAGAHVICEKPLAPTAAELATLVTLADASGLWLLEDQNYRWNDPVLAVQSLVREGRLGEVCDVEVRMALRIRDGGAFADPHLRSSAHDLPAGPIHDVLTHLAYLGLLFVPGAAGAERVSAHWSNHGPDDGLWRWDDLDATIVAGPCHLRLRFSAATRPETFSIVVRGDLGEAETDLFQPFLTVRAPRAVGKELTPIVNHVVNGSRLATAGARNLAQKLLQHSTYHGLHRFLEATYAALQAGGPPPLTRRDIEDPTVLIDRLVAPENRR</sequence>
<name>A0A6J4HKS4_9ACTN</name>
<feature type="domain" description="Gfo/Idh/MocA-like oxidoreductase N-terminal" evidence="1">
    <location>
        <begin position="7"/>
        <end position="120"/>
    </location>
</feature>
<accession>A0A6J4HKS4</accession>
<gene>
    <name evidence="2" type="ORF">AVDCRST_MAG20-1025</name>
</gene>
<evidence type="ECO:0000259" key="1">
    <source>
        <dbReference type="Pfam" id="PF01408"/>
    </source>
</evidence>
<reference evidence="2" key="1">
    <citation type="submission" date="2020-02" db="EMBL/GenBank/DDBJ databases">
        <authorList>
            <person name="Meier V. D."/>
        </authorList>
    </citation>
    <scope>NUCLEOTIDE SEQUENCE</scope>
    <source>
        <strain evidence="2">AVDCRST_MAG20</strain>
    </source>
</reference>
<dbReference type="AlphaFoldDB" id="A0A6J4HKS4"/>
<dbReference type="InterPro" id="IPR036291">
    <property type="entry name" value="NAD(P)-bd_dom_sf"/>
</dbReference>
<organism evidence="2">
    <name type="scientific">uncultured Acidimicrobiales bacterium</name>
    <dbReference type="NCBI Taxonomy" id="310071"/>
    <lineage>
        <taxon>Bacteria</taxon>
        <taxon>Bacillati</taxon>
        <taxon>Actinomycetota</taxon>
        <taxon>Acidimicrobiia</taxon>
        <taxon>Acidimicrobiales</taxon>
        <taxon>environmental samples</taxon>
    </lineage>
</organism>
<dbReference type="PANTHER" id="PTHR43708:SF1">
    <property type="entry name" value="GALACTOSE_LACTOSE METABOLISM REGULATORY PROTEIN GAL80"/>
    <property type="match status" value="1"/>
</dbReference>
<dbReference type="GO" id="GO:0000166">
    <property type="term" value="F:nucleotide binding"/>
    <property type="evidence" value="ECO:0007669"/>
    <property type="project" value="InterPro"/>
</dbReference>
<dbReference type="Pfam" id="PF01408">
    <property type="entry name" value="GFO_IDH_MocA"/>
    <property type="match status" value="1"/>
</dbReference>
<dbReference type="InterPro" id="IPR000683">
    <property type="entry name" value="Gfo/Idh/MocA-like_OxRdtase_N"/>
</dbReference>
<evidence type="ECO:0000313" key="2">
    <source>
        <dbReference type="EMBL" id="CAA9227708.1"/>
    </source>
</evidence>
<dbReference type="Gene3D" id="3.40.50.720">
    <property type="entry name" value="NAD(P)-binding Rossmann-like Domain"/>
    <property type="match status" value="1"/>
</dbReference>
<dbReference type="SUPFAM" id="SSF51735">
    <property type="entry name" value="NAD(P)-binding Rossmann-fold domains"/>
    <property type="match status" value="1"/>
</dbReference>
<dbReference type="PANTHER" id="PTHR43708">
    <property type="entry name" value="CONSERVED EXPRESSED OXIDOREDUCTASE (EUROFUNG)"/>
    <property type="match status" value="1"/>
</dbReference>